<reference evidence="2 3" key="1">
    <citation type="journal article" date="2011" name="Int. J. Syst. Evol. Microbiol.">
        <title>Zhongshania antarctica gen. nov., sp. nov. and Zhongshania guokunii sp. nov., gammaproteobacteria respectively isolated from coastal attached (fast) ice and surface seawater of the Antarctic.</title>
        <authorList>
            <person name="Li H.J."/>
            <person name="Zhang X.Y."/>
            <person name="Chen C.X."/>
            <person name="Zhang Y.J."/>
            <person name="Gao Z.M."/>
            <person name="Yu Y."/>
            <person name="Chen X.L."/>
            <person name="Chen B."/>
            <person name="Zhang Y.Z."/>
        </authorList>
    </citation>
    <scope>NUCLEOTIDE SEQUENCE [LARGE SCALE GENOMIC DNA]</scope>
    <source>
        <strain evidence="2 3">ZS6-22T</strain>
    </source>
</reference>
<evidence type="ECO:0000256" key="1">
    <source>
        <dbReference type="SAM" id="Coils"/>
    </source>
</evidence>
<dbReference type="InterPro" id="IPR014974">
    <property type="entry name" value="DUF1833"/>
</dbReference>
<comment type="caution">
    <text evidence="2">The sequence shown here is derived from an EMBL/GenBank/DDBJ whole genome shotgun (WGS) entry which is preliminary data.</text>
</comment>
<dbReference type="Proteomes" id="UP001557485">
    <property type="component" value="Unassembled WGS sequence"/>
</dbReference>
<dbReference type="EMBL" id="JBFRYA010000007">
    <property type="protein sequence ID" value="MEX1669150.1"/>
    <property type="molecule type" value="Genomic_DNA"/>
</dbReference>
<keyword evidence="3" id="KW-1185">Reference proteome</keyword>
<proteinExistence type="predicted"/>
<keyword evidence="1" id="KW-0175">Coiled coil</keyword>
<dbReference type="RefSeq" id="WP_368381422.1">
    <property type="nucleotide sequence ID" value="NZ_JBFRYA010000007.1"/>
</dbReference>
<evidence type="ECO:0000313" key="2">
    <source>
        <dbReference type="EMBL" id="MEX1669150.1"/>
    </source>
</evidence>
<gene>
    <name evidence="2" type="ORF">AB4876_09515</name>
</gene>
<organism evidence="2 3">
    <name type="scientific">Zhongshania guokunii</name>
    <dbReference type="NCBI Taxonomy" id="641783"/>
    <lineage>
        <taxon>Bacteria</taxon>
        <taxon>Pseudomonadati</taxon>
        <taxon>Pseudomonadota</taxon>
        <taxon>Gammaproteobacteria</taxon>
        <taxon>Cellvibrionales</taxon>
        <taxon>Spongiibacteraceae</taxon>
        <taxon>Zhongshania</taxon>
    </lineage>
</organism>
<dbReference type="Pfam" id="PF08875">
    <property type="entry name" value="DUF1833"/>
    <property type="match status" value="1"/>
</dbReference>
<evidence type="ECO:0000313" key="3">
    <source>
        <dbReference type="Proteomes" id="UP001557485"/>
    </source>
</evidence>
<name>A0ABV3U5C7_9GAMM</name>
<feature type="coiled-coil region" evidence="1">
    <location>
        <begin position="68"/>
        <end position="95"/>
    </location>
</feature>
<accession>A0ABV3U5C7</accession>
<protein>
    <submittedName>
        <fullName evidence="2">DUF1833 family protein</fullName>
    </submittedName>
</protein>
<sequence length="167" mass="18361">MSDALEMAFASATQTPVLTVILRSAGLADGAIAFVQGYYDIEATLEDGITQVLFEASGAAIDWPKAGVEGAEDLNIKLENVSQRARREIKAAKQHYRATGESVQIELRQYLPSDYSAPAGGIYKALVTDTTVDRNVASIKGSFHLMIDITYPKKRYYSREYLGLKYV</sequence>